<feature type="domain" description="Arrestin-like N-terminal" evidence="2">
    <location>
        <begin position="13"/>
        <end position="106"/>
    </location>
</feature>
<proteinExistence type="predicted"/>
<reference evidence="3 4" key="1">
    <citation type="submission" date="2022-12" db="EMBL/GenBank/DDBJ databases">
        <title>Genomic features and morphological characterization of a novel Knufia sp. strain isolated from spacecraft assembly facility.</title>
        <authorList>
            <person name="Teixeira M."/>
            <person name="Chander A.M."/>
            <person name="Stajich J.E."/>
            <person name="Venkateswaran K."/>
        </authorList>
    </citation>
    <scope>NUCLEOTIDE SEQUENCE [LARGE SCALE GENOMIC DNA]</scope>
    <source>
        <strain evidence="3 4">FJI-L2-BK-P2</strain>
    </source>
</reference>
<dbReference type="Gene3D" id="2.60.40.640">
    <property type="match status" value="1"/>
</dbReference>
<evidence type="ECO:0000313" key="3">
    <source>
        <dbReference type="EMBL" id="KAK5950914.1"/>
    </source>
</evidence>
<dbReference type="InterPro" id="IPR014752">
    <property type="entry name" value="Arrestin-like_C"/>
</dbReference>
<dbReference type="InterPro" id="IPR011021">
    <property type="entry name" value="Arrestin-like_N"/>
</dbReference>
<comment type="caution">
    <text evidence="3">The sequence shown here is derived from an EMBL/GenBank/DDBJ whole genome shotgun (WGS) entry which is preliminary data.</text>
</comment>
<name>A0AAN8I3Z5_9EURO</name>
<evidence type="ECO:0000259" key="2">
    <source>
        <dbReference type="Pfam" id="PF00339"/>
    </source>
</evidence>
<sequence>MSLSIELEEHDGRKHFYLGEAIRGRVVFKLPKQRKIAFASITFRGKIDTEYVESRRGKAGSTHGPRVRAHEVLRLFEYTENLFRGPFDVPPQTFSWPFTFTIPTHVEHARVGNRSPGFIPDGISPLPPTLSWEDFTFTHDARARIKYKLVAHIDSGGLFKNEDIELSIPISRFSTVPPPYPQLVKHEFIPSPCWSSRELRDQPHSLKQKFRHLTSNDPELKTPCIAFKAWVHFPLQLAPDQKTAIAFSIQHHRVTPNDPEAPELVLDALRLSLYSRTAMTAANTAFGSSFSLTGDRYCQGSQHEAGTTISFKPTRLDLEGKEVYLSDSICLADWTASPHMSFMGDFETYTIMRGHRIRVEADVRHPATGHVFQLRTEIRFEVLDEYMPELASGMAIPRADGGTVTRYEDIDNELPAYHEDVRPPEVDSSTGKVEVLTKS</sequence>
<gene>
    <name evidence="3" type="ORF">OHC33_007986</name>
</gene>
<evidence type="ECO:0000256" key="1">
    <source>
        <dbReference type="SAM" id="MobiDB-lite"/>
    </source>
</evidence>
<protein>
    <recommendedName>
        <fullName evidence="2">Arrestin-like N-terminal domain-containing protein</fullName>
    </recommendedName>
</protein>
<dbReference type="EMBL" id="JAKLMC020000023">
    <property type="protein sequence ID" value="KAK5950914.1"/>
    <property type="molecule type" value="Genomic_DNA"/>
</dbReference>
<dbReference type="AlphaFoldDB" id="A0AAN8I3Z5"/>
<evidence type="ECO:0000313" key="4">
    <source>
        <dbReference type="Proteomes" id="UP001316803"/>
    </source>
</evidence>
<feature type="region of interest" description="Disordered" evidence="1">
    <location>
        <begin position="420"/>
        <end position="439"/>
    </location>
</feature>
<keyword evidence="4" id="KW-1185">Reference proteome</keyword>
<dbReference type="Proteomes" id="UP001316803">
    <property type="component" value="Unassembled WGS sequence"/>
</dbReference>
<dbReference type="Pfam" id="PF00339">
    <property type="entry name" value="Arrestin_N"/>
    <property type="match status" value="1"/>
</dbReference>
<organism evidence="3 4">
    <name type="scientific">Knufia fluminis</name>
    <dbReference type="NCBI Taxonomy" id="191047"/>
    <lineage>
        <taxon>Eukaryota</taxon>
        <taxon>Fungi</taxon>
        <taxon>Dikarya</taxon>
        <taxon>Ascomycota</taxon>
        <taxon>Pezizomycotina</taxon>
        <taxon>Eurotiomycetes</taxon>
        <taxon>Chaetothyriomycetidae</taxon>
        <taxon>Chaetothyriales</taxon>
        <taxon>Trichomeriaceae</taxon>
        <taxon>Knufia</taxon>
    </lineage>
</organism>
<accession>A0AAN8I3Z5</accession>